<feature type="compositionally biased region" description="Basic residues" evidence="1">
    <location>
        <begin position="47"/>
        <end position="57"/>
    </location>
</feature>
<reference evidence="2" key="1">
    <citation type="submission" date="2020-02" db="EMBL/GenBank/DDBJ databases">
        <authorList>
            <person name="Scholz U."/>
            <person name="Mascher M."/>
            <person name="Fiebig A."/>
        </authorList>
    </citation>
    <scope>NUCLEOTIDE SEQUENCE</scope>
</reference>
<dbReference type="Proteomes" id="UP000663760">
    <property type="component" value="Chromosome 12"/>
</dbReference>
<name>A0A7I8L7G8_SPIIN</name>
<accession>A0A7I8L7G8</accession>
<organism evidence="2 3">
    <name type="scientific">Spirodela intermedia</name>
    <name type="common">Intermediate duckweed</name>
    <dbReference type="NCBI Taxonomy" id="51605"/>
    <lineage>
        <taxon>Eukaryota</taxon>
        <taxon>Viridiplantae</taxon>
        <taxon>Streptophyta</taxon>
        <taxon>Embryophyta</taxon>
        <taxon>Tracheophyta</taxon>
        <taxon>Spermatophyta</taxon>
        <taxon>Magnoliopsida</taxon>
        <taxon>Liliopsida</taxon>
        <taxon>Araceae</taxon>
        <taxon>Lemnoideae</taxon>
        <taxon>Spirodela</taxon>
    </lineage>
</organism>
<evidence type="ECO:0000256" key="1">
    <source>
        <dbReference type="SAM" id="MobiDB-lite"/>
    </source>
</evidence>
<sequence>MEGEFGLRPRVEHYLRGGPAGPGGGAAGGPTGGGRDAGGARPGRAGRPGRRQPHARGSRAAGPRS</sequence>
<keyword evidence="3" id="KW-1185">Reference proteome</keyword>
<evidence type="ECO:0000313" key="3">
    <source>
        <dbReference type="Proteomes" id="UP000663760"/>
    </source>
</evidence>
<gene>
    <name evidence="2" type="ORF">SI8410_12016488</name>
</gene>
<feature type="region of interest" description="Disordered" evidence="1">
    <location>
        <begin position="1"/>
        <end position="65"/>
    </location>
</feature>
<protein>
    <submittedName>
        <fullName evidence="2">Uncharacterized protein</fullName>
    </submittedName>
</protein>
<feature type="compositionally biased region" description="Gly residues" evidence="1">
    <location>
        <begin position="18"/>
        <end position="41"/>
    </location>
</feature>
<dbReference type="AlphaFoldDB" id="A0A7I8L7G8"/>
<evidence type="ECO:0000313" key="2">
    <source>
        <dbReference type="EMBL" id="CAA7405810.1"/>
    </source>
</evidence>
<dbReference type="EMBL" id="LR746275">
    <property type="protein sequence ID" value="CAA7405810.1"/>
    <property type="molecule type" value="Genomic_DNA"/>
</dbReference>
<proteinExistence type="predicted"/>
<feature type="compositionally biased region" description="Basic and acidic residues" evidence="1">
    <location>
        <begin position="1"/>
        <end position="15"/>
    </location>
</feature>